<dbReference type="AlphaFoldDB" id="A0A0U0ZKQ1"/>
<evidence type="ECO:0000313" key="8">
    <source>
        <dbReference type="Proteomes" id="UP000045782"/>
    </source>
</evidence>
<sequence length="305" mass="33179">MARTDDDSWDLASSVGATATMVAAQRALASHVPNPLISDPYAEPLVRAVGIEYFTKLASGDFDPEQMAGLVQLGITADGMANGMASRTWYYDTAFESSTAAGVRQAVILASGLDTRAYRLTWPAGTTVYELDQPEVITFKTDTLAELGASPSAERRTVAIDLREDWPAALKAAGFDPGQPTVWSAEGLLIYLPPEAQDRLFASITELSAPGSRLVCEQVPGLETADFSKARELTRQFAGETLDLDLESLVYTQERQMAADWLAEHGWTVITEENEELYARLNLDPPNPLLRSIFPNIVYVDATLG</sequence>
<keyword evidence="3 6" id="KW-0489">Methyltransferase</keyword>
<dbReference type="GO" id="GO:0032259">
    <property type="term" value="P:methylation"/>
    <property type="evidence" value="ECO:0007669"/>
    <property type="project" value="UniProtKB-KW"/>
</dbReference>
<comment type="similarity">
    <text evidence="2 6">Belongs to the UPF0677 family.</text>
</comment>
<keyword evidence="4 7" id="KW-0808">Transferase</keyword>
<dbReference type="Proteomes" id="UP000045782">
    <property type="component" value="Unassembled WGS sequence"/>
</dbReference>
<dbReference type="InterPro" id="IPR011610">
    <property type="entry name" value="SAM_mthyl_Trfase_ML2640-like"/>
</dbReference>
<dbReference type="Pfam" id="PF04072">
    <property type="entry name" value="LCM"/>
    <property type="match status" value="1"/>
</dbReference>
<evidence type="ECO:0000256" key="5">
    <source>
        <dbReference type="ARBA" id="ARBA00022691"/>
    </source>
</evidence>
<reference evidence="7 8" key="1">
    <citation type="submission" date="2015-03" db="EMBL/GenBank/DDBJ databases">
        <authorList>
            <person name="Murphy D."/>
        </authorList>
    </citation>
    <scope>NUCLEOTIDE SEQUENCE [LARGE SCALE GENOMIC DNA]</scope>
    <source>
        <strain evidence="7 8">PAP088</strain>
    </source>
</reference>
<evidence type="ECO:0000256" key="1">
    <source>
        <dbReference type="ARBA" id="ARBA00003907"/>
    </source>
</evidence>
<dbReference type="Gene3D" id="3.40.50.150">
    <property type="entry name" value="Vaccinia Virus protein VP39"/>
    <property type="match status" value="1"/>
</dbReference>
<dbReference type="GO" id="GO:0008168">
    <property type="term" value="F:methyltransferase activity"/>
    <property type="evidence" value="ECO:0007669"/>
    <property type="project" value="UniProtKB-UniRule"/>
</dbReference>
<evidence type="ECO:0000256" key="3">
    <source>
        <dbReference type="ARBA" id="ARBA00022603"/>
    </source>
</evidence>
<keyword evidence="5 6" id="KW-0949">S-adenosyl-L-methionine</keyword>
<dbReference type="PANTHER" id="PTHR43619:SF2">
    <property type="entry name" value="S-ADENOSYL-L-METHIONINE-DEPENDENT METHYLTRANSFERASES SUPERFAMILY PROTEIN"/>
    <property type="match status" value="1"/>
</dbReference>
<protein>
    <recommendedName>
        <fullName evidence="6">S-adenosyl-L-methionine-dependent methyltransferase</fullName>
        <ecNumber evidence="6">2.1.1.-</ecNumber>
    </recommendedName>
</protein>
<name>A0A0U0ZKQ1_9MYCO</name>
<evidence type="ECO:0000313" key="7">
    <source>
        <dbReference type="EMBL" id="CPV42471.1"/>
    </source>
</evidence>
<organism evidence="7 8">
    <name type="scientific">Mycobacteroides abscessus</name>
    <dbReference type="NCBI Taxonomy" id="36809"/>
    <lineage>
        <taxon>Bacteria</taxon>
        <taxon>Bacillati</taxon>
        <taxon>Actinomycetota</taxon>
        <taxon>Actinomycetes</taxon>
        <taxon>Mycobacteriales</taxon>
        <taxon>Mycobacteriaceae</taxon>
        <taxon>Mycobacteroides</taxon>
    </lineage>
</organism>
<dbReference type="RefSeq" id="WP_005055728.1">
    <property type="nucleotide sequence ID" value="NZ_AP022621.1"/>
</dbReference>
<dbReference type="EMBL" id="CSWP01000002">
    <property type="protein sequence ID" value="CPV42471.1"/>
    <property type="molecule type" value="Genomic_DNA"/>
</dbReference>
<evidence type="ECO:0000256" key="4">
    <source>
        <dbReference type="ARBA" id="ARBA00022679"/>
    </source>
</evidence>
<evidence type="ECO:0000256" key="2">
    <source>
        <dbReference type="ARBA" id="ARBA00008138"/>
    </source>
</evidence>
<accession>A0A0U0ZKQ1</accession>
<dbReference type="NCBIfam" id="TIGR00027">
    <property type="entry name" value="mthyl_TIGR00027"/>
    <property type="match status" value="1"/>
</dbReference>
<comment type="function">
    <text evidence="1 6">Exhibits S-adenosyl-L-methionine-dependent methyltransferase activity.</text>
</comment>
<dbReference type="InterPro" id="IPR007213">
    <property type="entry name" value="Ppm1/Ppm2/Tcmp"/>
</dbReference>
<dbReference type="InterPro" id="IPR029063">
    <property type="entry name" value="SAM-dependent_MTases_sf"/>
</dbReference>
<evidence type="ECO:0000256" key="6">
    <source>
        <dbReference type="RuleBase" id="RU362030"/>
    </source>
</evidence>
<proteinExistence type="inferred from homology"/>
<dbReference type="EC" id="2.1.1.-" evidence="6"/>
<dbReference type="PANTHER" id="PTHR43619">
    <property type="entry name" value="S-ADENOSYL-L-METHIONINE-DEPENDENT METHYLTRANSFERASE YKTD-RELATED"/>
    <property type="match status" value="1"/>
</dbReference>
<gene>
    <name evidence="7" type="ORF">ERS075579_01393</name>
</gene>
<dbReference type="SUPFAM" id="SSF53335">
    <property type="entry name" value="S-adenosyl-L-methionine-dependent methyltransferases"/>
    <property type="match status" value="1"/>
</dbReference>